<sequence>MFFSAAGRSGGGTGAADGEEGIISAISVKAEKMKGVVPRAVPVGVLRIIPVTSLDFFMKVLNKQTARMIKELLRAVNISVSVNRAVSDNS</sequence>
<organism evidence="1 2">
    <name type="scientific">Enterobacter agglomerans</name>
    <name type="common">Erwinia herbicola</name>
    <name type="synonym">Pantoea agglomerans</name>
    <dbReference type="NCBI Taxonomy" id="549"/>
    <lineage>
        <taxon>Bacteria</taxon>
        <taxon>Pseudomonadati</taxon>
        <taxon>Pseudomonadota</taxon>
        <taxon>Gammaproteobacteria</taxon>
        <taxon>Enterobacterales</taxon>
        <taxon>Erwiniaceae</taxon>
        <taxon>Pantoea</taxon>
        <taxon>Pantoea agglomerans group</taxon>
    </lineage>
</organism>
<comment type="caution">
    <text evidence="1">The sequence shown here is derived from an EMBL/GenBank/DDBJ whole genome shotgun (WGS) entry which is preliminary data.</text>
</comment>
<gene>
    <name evidence="1" type="ORF">JJL49_10565</name>
</gene>
<proteinExistence type="predicted"/>
<keyword evidence="2" id="KW-1185">Reference proteome</keyword>
<protein>
    <submittedName>
        <fullName evidence="1">Uncharacterized protein</fullName>
    </submittedName>
</protein>
<evidence type="ECO:0000313" key="1">
    <source>
        <dbReference type="EMBL" id="MBK4725670.1"/>
    </source>
</evidence>
<evidence type="ECO:0000313" key="2">
    <source>
        <dbReference type="Proteomes" id="UP000633731"/>
    </source>
</evidence>
<name>A0ACC5RMG5_ENTAG</name>
<dbReference type="Proteomes" id="UP000633731">
    <property type="component" value="Unassembled WGS sequence"/>
</dbReference>
<dbReference type="EMBL" id="JAEOXF010000005">
    <property type="protein sequence ID" value="MBK4725670.1"/>
    <property type="molecule type" value="Genomic_DNA"/>
</dbReference>
<reference evidence="1" key="1">
    <citation type="submission" date="2021-01" db="EMBL/GenBank/DDBJ databases">
        <title>Draft genome of Pantoea agglomerans Eh 335.</title>
        <authorList>
            <person name="Emsley S.A."/>
            <person name="Oline D.K."/>
            <person name="Saw J.H."/>
            <person name="Ushijima B."/>
            <person name="Videau P."/>
            <person name="Koyack M.J."/>
        </authorList>
    </citation>
    <scope>NUCLEOTIDE SEQUENCE</scope>
    <source>
        <strain evidence="1">Eh 335</strain>
    </source>
</reference>
<accession>A0ACC5RMG5</accession>